<dbReference type="GO" id="GO:0016829">
    <property type="term" value="F:lyase activity"/>
    <property type="evidence" value="ECO:0007669"/>
    <property type="project" value="UniProtKB-KW"/>
</dbReference>
<evidence type="ECO:0000259" key="6">
    <source>
        <dbReference type="Pfam" id="PF17805"/>
    </source>
</evidence>
<evidence type="ECO:0000256" key="5">
    <source>
        <dbReference type="ARBA" id="ARBA00048470"/>
    </source>
</evidence>
<feature type="domain" description="Siroheme decarboxylase AsnC-like ligand binding" evidence="6">
    <location>
        <begin position="61"/>
        <end position="141"/>
    </location>
</feature>
<dbReference type="SMART" id="SM00344">
    <property type="entry name" value="HTH_ASNC"/>
    <property type="match status" value="1"/>
</dbReference>
<evidence type="ECO:0000259" key="7">
    <source>
        <dbReference type="Pfam" id="PF22451"/>
    </source>
</evidence>
<dbReference type="RefSeq" id="WP_097017531.1">
    <property type="nucleotide sequence ID" value="NZ_OBDZ01000009.1"/>
</dbReference>
<reference evidence="9" key="1">
    <citation type="submission" date="2017-09" db="EMBL/GenBank/DDBJ databases">
        <authorList>
            <person name="Varghese N."/>
            <person name="Submissions S."/>
        </authorList>
    </citation>
    <scope>NUCLEOTIDE SEQUENCE [LARGE SCALE GENOMIC DNA]</scope>
    <source>
        <strain evidence="9">MSL47</strain>
    </source>
</reference>
<dbReference type="Gene3D" id="1.10.10.10">
    <property type="entry name" value="Winged helix-like DNA-binding domain superfamily/Winged helix DNA-binding domain"/>
    <property type="match status" value="1"/>
</dbReference>
<dbReference type="Proteomes" id="UP000219573">
    <property type="component" value="Unassembled WGS sequence"/>
</dbReference>
<protein>
    <recommendedName>
        <fullName evidence="4">siroheme decarboxylase</fullName>
        <ecNumber evidence="4">4.1.1.111</ecNumber>
    </recommendedName>
</protein>
<dbReference type="PANTHER" id="PTHR43413:SF1">
    <property type="entry name" value="SIROHEME DECARBOXYLASE NIRL SUBUNIT"/>
    <property type="match status" value="1"/>
</dbReference>
<dbReference type="InterPro" id="IPR050684">
    <property type="entry name" value="HTH-Siroheme_Decarb"/>
</dbReference>
<dbReference type="Pfam" id="PF17805">
    <property type="entry name" value="AsnC_trans_reg2"/>
    <property type="match status" value="1"/>
</dbReference>
<dbReference type="Pfam" id="PF22451">
    <property type="entry name" value="NirdL-like_HTH"/>
    <property type="match status" value="1"/>
</dbReference>
<gene>
    <name evidence="8" type="ORF">SAMN06265827_10986</name>
</gene>
<organism evidence="8 9">
    <name type="scientific">Orenia metallireducens</name>
    <dbReference type="NCBI Taxonomy" id="1413210"/>
    <lineage>
        <taxon>Bacteria</taxon>
        <taxon>Bacillati</taxon>
        <taxon>Bacillota</taxon>
        <taxon>Clostridia</taxon>
        <taxon>Halanaerobiales</taxon>
        <taxon>Halobacteroidaceae</taxon>
        <taxon>Orenia</taxon>
    </lineage>
</organism>
<proteinExistence type="inferred from homology"/>
<dbReference type="EC" id="4.1.1.111" evidence="4"/>
<comment type="similarity">
    <text evidence="3">Belongs to the Ahb/Nir family.</text>
</comment>
<accession>A0A285GSD9</accession>
<comment type="catalytic activity">
    <reaction evidence="5">
        <text>siroheme + 2 H(+) = 12,18-didecarboxysiroheme + 2 CO2</text>
        <dbReference type="Rhea" id="RHEA:19093"/>
        <dbReference type="ChEBI" id="CHEBI:15378"/>
        <dbReference type="ChEBI" id="CHEBI:16526"/>
        <dbReference type="ChEBI" id="CHEBI:60052"/>
        <dbReference type="ChEBI" id="CHEBI:140497"/>
        <dbReference type="EC" id="4.1.1.111"/>
    </reaction>
</comment>
<dbReference type="AlphaFoldDB" id="A0A285GSD9"/>
<dbReference type="SUPFAM" id="SSF46785">
    <property type="entry name" value="Winged helix' DNA-binding domain"/>
    <property type="match status" value="1"/>
</dbReference>
<dbReference type="Gene3D" id="3.30.70.3460">
    <property type="match status" value="1"/>
</dbReference>
<evidence type="ECO:0000256" key="2">
    <source>
        <dbReference type="ARBA" id="ARBA00023444"/>
    </source>
</evidence>
<keyword evidence="9" id="KW-1185">Reference proteome</keyword>
<dbReference type="PANTHER" id="PTHR43413">
    <property type="entry name" value="TRANSCRIPTIONAL REGULATOR, ASNC FAMILY"/>
    <property type="match status" value="1"/>
</dbReference>
<feature type="domain" description="Siroheme decarboxylase NirL-like HTH" evidence="7">
    <location>
        <begin position="5"/>
        <end position="51"/>
    </location>
</feature>
<name>A0A285GSD9_9FIRM</name>
<dbReference type="EMBL" id="OBDZ01000009">
    <property type="protein sequence ID" value="SNY25426.1"/>
    <property type="molecule type" value="Genomic_DNA"/>
</dbReference>
<dbReference type="InterPro" id="IPR019888">
    <property type="entry name" value="Tscrpt_reg_AsnC-like"/>
</dbReference>
<evidence type="ECO:0000256" key="4">
    <source>
        <dbReference type="ARBA" id="ARBA00023471"/>
    </source>
</evidence>
<dbReference type="OrthoDB" id="9806536at2"/>
<evidence type="ECO:0000313" key="9">
    <source>
        <dbReference type="Proteomes" id="UP000219573"/>
    </source>
</evidence>
<sequence>MDEIDQQLLTITQQGIPLTSTPYHDLGQQIGIDGEEIIERLKKLKNNGYIRRIGGIFSSKRLGYISTLVAMEVSEDRFYEVAKIINSYLGVTHNYRRNHSYNLWFTLIAPSQQRLAVILKEIKEKTGITRMIELPAERFFKLAVKLELDNRGD</sequence>
<evidence type="ECO:0000256" key="1">
    <source>
        <dbReference type="ARBA" id="ARBA00023239"/>
    </source>
</evidence>
<comment type="pathway">
    <text evidence="2">Porphyrin-containing compound metabolism.</text>
</comment>
<dbReference type="InterPro" id="IPR040523">
    <property type="entry name" value="AsnC_trans_reg2"/>
</dbReference>
<dbReference type="InterPro" id="IPR036388">
    <property type="entry name" value="WH-like_DNA-bd_sf"/>
</dbReference>
<dbReference type="InterPro" id="IPR053953">
    <property type="entry name" value="NirdL-like_HTH"/>
</dbReference>
<evidence type="ECO:0000313" key="8">
    <source>
        <dbReference type="EMBL" id="SNY25426.1"/>
    </source>
</evidence>
<evidence type="ECO:0000256" key="3">
    <source>
        <dbReference type="ARBA" id="ARBA00023457"/>
    </source>
</evidence>
<dbReference type="InterPro" id="IPR036390">
    <property type="entry name" value="WH_DNA-bd_sf"/>
</dbReference>
<keyword evidence="1" id="KW-0456">Lyase</keyword>